<proteinExistence type="predicted"/>
<protein>
    <recommendedName>
        <fullName evidence="2">DUF6589 domain-containing protein</fullName>
    </recommendedName>
</protein>
<dbReference type="InterPro" id="IPR046496">
    <property type="entry name" value="DUF6589"/>
</dbReference>
<evidence type="ECO:0000313" key="4">
    <source>
        <dbReference type="Proteomes" id="UP001213000"/>
    </source>
</evidence>
<evidence type="ECO:0000313" key="3">
    <source>
        <dbReference type="EMBL" id="KAJ3561784.1"/>
    </source>
</evidence>
<feature type="domain" description="DUF6589" evidence="2">
    <location>
        <begin position="433"/>
        <end position="730"/>
    </location>
</feature>
<dbReference type="EMBL" id="JANIEX010000953">
    <property type="protein sequence ID" value="KAJ3561784.1"/>
    <property type="molecule type" value="Genomic_DNA"/>
</dbReference>
<reference evidence="3" key="1">
    <citation type="submission" date="2022-07" db="EMBL/GenBank/DDBJ databases">
        <title>Genome Sequence of Leucocoprinus birnbaumii.</title>
        <authorList>
            <person name="Buettner E."/>
        </authorList>
    </citation>
    <scope>NUCLEOTIDE SEQUENCE</scope>
    <source>
        <strain evidence="3">VT141</strain>
    </source>
</reference>
<dbReference type="Pfam" id="PF20231">
    <property type="entry name" value="DUF6589"/>
    <property type="match status" value="1"/>
</dbReference>
<evidence type="ECO:0000256" key="1">
    <source>
        <dbReference type="SAM" id="MobiDB-lite"/>
    </source>
</evidence>
<dbReference type="AlphaFoldDB" id="A0AAD5YSC1"/>
<accession>A0AAD5YSC1</accession>
<organism evidence="3 4">
    <name type="scientific">Leucocoprinus birnbaumii</name>
    <dbReference type="NCBI Taxonomy" id="56174"/>
    <lineage>
        <taxon>Eukaryota</taxon>
        <taxon>Fungi</taxon>
        <taxon>Dikarya</taxon>
        <taxon>Basidiomycota</taxon>
        <taxon>Agaricomycotina</taxon>
        <taxon>Agaricomycetes</taxon>
        <taxon>Agaricomycetidae</taxon>
        <taxon>Agaricales</taxon>
        <taxon>Agaricineae</taxon>
        <taxon>Agaricaceae</taxon>
        <taxon>Leucocoprinus</taxon>
    </lineage>
</organism>
<evidence type="ECO:0000259" key="2">
    <source>
        <dbReference type="Pfam" id="PF20231"/>
    </source>
</evidence>
<sequence>MSDPSSSEQEVFKALNTSQSFSFISGNIPETEVDWEDETQVSLPTPTGVLMSTPIVGSPEHIQQIKRCKQGRKLQETHANTKRALQLEEHATIRAAIQGLNDQGIKLGAVIDYIFDPCHHQGNTRWQQVFSRPGTVGRYLDWWTSSGYPETVRADVKGSAKGYMTKLVADEAQNLSNSKILKTPKRIISSNLVQSFSLKGINARLVEMIPVSLQLVLALCESSQGQREHKDRHRERTTNIITCVILTCLGKYSHANNFHKRLFGLYLYSTGAQHQVIEVLSSLGVTESYSNLVTLNTHCTKTKHLIKDAPGTDETAVKSYTGTLNQLTQLEDLNAEVLQQAIPDARPLSISDILLTENEENEFDEYLLFTLLDIIIKHGGPGFNHFEADLVMHQPESKDKIEVHQTPLHPLLSWNIDESTITGNAEVDAAIAGQQDKYEVLDAFVLINGLFHAKIADIHGLLETHFGKPELGVADPGSLCFHNSHLDRLPITLTSLPTFRTLCHLVFVSLYARVLHCLLHVSGEETLENYSSHVTLWDVLVPHAQRILDEYASAATVLDLRYECKQTEEASEKMGSEPDAVGDMVFENGVLFLHDALVSQELTNAVKAGDSGHVVLCLKLWAQSFWGNGHTKYAHEMLHLIHNLTNVWPQKICEIFLNNWLGNPSGNPNSFVELDLIQEHLNYWIKVVFKAHGSNASWEWLEWIAPCIDILCQLARGFHNTLGTDQGTRHAPPDLTKDIQTLMDSLDDYKVYELIPGHVIKGGCPVPDVVSVGYQNLTQGTGKPLQDFNESFQKLQERHQNPPVTEELATEAGVATPSSLINFDPLVAPKLAPSGILSGLEEQDDDGEDSVPRGGPEDVAFDMDVVESRLPVDIEIESDTDDK</sequence>
<feature type="region of interest" description="Disordered" evidence="1">
    <location>
        <begin position="837"/>
        <end position="861"/>
    </location>
</feature>
<keyword evidence="4" id="KW-1185">Reference proteome</keyword>
<comment type="caution">
    <text evidence="3">The sequence shown here is derived from an EMBL/GenBank/DDBJ whole genome shotgun (WGS) entry which is preliminary data.</text>
</comment>
<name>A0AAD5YSC1_9AGAR</name>
<dbReference type="Proteomes" id="UP001213000">
    <property type="component" value="Unassembled WGS sequence"/>
</dbReference>
<gene>
    <name evidence="3" type="ORF">NP233_g9984</name>
</gene>